<dbReference type="InterPro" id="IPR000944">
    <property type="entry name" value="Tscrpt_reg_Rrf2"/>
</dbReference>
<dbReference type="InterPro" id="IPR036390">
    <property type="entry name" value="WH_DNA-bd_sf"/>
</dbReference>
<dbReference type="Proteomes" id="UP001523550">
    <property type="component" value="Unassembled WGS sequence"/>
</dbReference>
<dbReference type="Gene3D" id="1.10.10.10">
    <property type="entry name" value="Winged helix-like DNA-binding domain superfamily/Winged helix DNA-binding domain"/>
    <property type="match status" value="1"/>
</dbReference>
<dbReference type="PANTHER" id="PTHR33221">
    <property type="entry name" value="WINGED HELIX-TURN-HELIX TRANSCRIPTIONAL REGULATOR, RRF2 FAMILY"/>
    <property type="match status" value="1"/>
</dbReference>
<dbReference type="RefSeq" id="WP_253446974.1">
    <property type="nucleotide sequence ID" value="NZ_JALJYF010000001.1"/>
</dbReference>
<dbReference type="Pfam" id="PF02082">
    <property type="entry name" value="Rrf2"/>
    <property type="match status" value="1"/>
</dbReference>
<evidence type="ECO:0000313" key="3">
    <source>
        <dbReference type="Proteomes" id="UP001523550"/>
    </source>
</evidence>
<organism evidence="2 3">
    <name type="scientific">Natronospira proteinivora</name>
    <dbReference type="NCBI Taxonomy" id="1807133"/>
    <lineage>
        <taxon>Bacteria</taxon>
        <taxon>Pseudomonadati</taxon>
        <taxon>Pseudomonadota</taxon>
        <taxon>Gammaproteobacteria</taxon>
        <taxon>Natronospirales</taxon>
        <taxon>Natronospiraceae</taxon>
        <taxon>Natronospira</taxon>
    </lineage>
</organism>
<name>A0ABT1GAF9_9GAMM</name>
<keyword evidence="1" id="KW-0238">DNA-binding</keyword>
<dbReference type="NCBIfam" id="TIGR00738">
    <property type="entry name" value="rrf2_super"/>
    <property type="match status" value="1"/>
</dbReference>
<evidence type="ECO:0000313" key="2">
    <source>
        <dbReference type="EMBL" id="MCP1727293.1"/>
    </source>
</evidence>
<reference evidence="2 3" key="1">
    <citation type="submission" date="2022-03" db="EMBL/GenBank/DDBJ databases">
        <title>Genomic Encyclopedia of Type Strains, Phase III (KMG-III): the genomes of soil and plant-associated and newly described type strains.</title>
        <authorList>
            <person name="Whitman W."/>
        </authorList>
    </citation>
    <scope>NUCLEOTIDE SEQUENCE [LARGE SCALE GENOMIC DNA]</scope>
    <source>
        <strain evidence="2 3">BSker1</strain>
    </source>
</reference>
<evidence type="ECO:0000256" key="1">
    <source>
        <dbReference type="ARBA" id="ARBA00023125"/>
    </source>
</evidence>
<sequence length="144" mass="15672">MHLTRHTDYAYRVLIYLAAQDNRLATIGEIAERYDISRNHLMKVVQGLTRAGFLHSLRGKGGGIRLACPESEINLGAVARATEEDFAIAECFPGGTGRCRIAPGCRLAGVLNEALQAFLNVLDGYTLADLMGNRAQVARLLDLS</sequence>
<dbReference type="EMBL" id="JALJYF010000001">
    <property type="protein sequence ID" value="MCP1727293.1"/>
    <property type="molecule type" value="Genomic_DNA"/>
</dbReference>
<dbReference type="SUPFAM" id="SSF46785">
    <property type="entry name" value="Winged helix' DNA-binding domain"/>
    <property type="match status" value="1"/>
</dbReference>
<proteinExistence type="predicted"/>
<keyword evidence="3" id="KW-1185">Reference proteome</keyword>
<dbReference type="PROSITE" id="PS51197">
    <property type="entry name" value="HTH_RRF2_2"/>
    <property type="match status" value="1"/>
</dbReference>
<protein>
    <submittedName>
        <fullName evidence="2">Rrf2 family nitric oxide-sensitive transcriptional repressor</fullName>
    </submittedName>
</protein>
<comment type="caution">
    <text evidence="2">The sequence shown here is derived from an EMBL/GenBank/DDBJ whole genome shotgun (WGS) entry which is preliminary data.</text>
</comment>
<gene>
    <name evidence="2" type="ORF">J2T60_001258</name>
</gene>
<dbReference type="PANTHER" id="PTHR33221:SF4">
    <property type="entry name" value="HTH-TYPE TRANSCRIPTIONAL REPRESSOR NSRR"/>
    <property type="match status" value="1"/>
</dbReference>
<accession>A0ABT1GAF9</accession>
<dbReference type="InterPro" id="IPR036388">
    <property type="entry name" value="WH-like_DNA-bd_sf"/>
</dbReference>